<evidence type="ECO:0000259" key="1">
    <source>
        <dbReference type="Pfam" id="PF03354"/>
    </source>
</evidence>
<dbReference type="AlphaFoldDB" id="A0A171KSG6"/>
<comment type="caution">
    <text evidence="3">The sequence shown here is derived from an EMBL/GenBank/DDBJ whole genome shotgun (WGS) entry which is preliminary data.</text>
</comment>
<dbReference type="EMBL" id="LBNE01000005">
    <property type="protein sequence ID" value="KKO71833.1"/>
    <property type="molecule type" value="Genomic_DNA"/>
</dbReference>
<dbReference type="Proteomes" id="UP000078084">
    <property type="component" value="Unassembled WGS sequence"/>
</dbReference>
<dbReference type="PANTHER" id="PTHR41287">
    <property type="match status" value="1"/>
</dbReference>
<name>A0A171KSG6_9BURK</name>
<dbReference type="Pfam" id="PF03354">
    <property type="entry name" value="TerL_ATPase"/>
    <property type="match status" value="1"/>
</dbReference>
<organism evidence="3 4">
    <name type="scientific">Kerstersia gyiorum</name>
    <dbReference type="NCBI Taxonomy" id="206506"/>
    <lineage>
        <taxon>Bacteria</taxon>
        <taxon>Pseudomonadati</taxon>
        <taxon>Pseudomonadota</taxon>
        <taxon>Betaproteobacteria</taxon>
        <taxon>Burkholderiales</taxon>
        <taxon>Alcaligenaceae</taxon>
        <taxon>Kerstersia</taxon>
    </lineage>
</organism>
<feature type="domain" description="Terminase large subunit-like endonuclease" evidence="2">
    <location>
        <begin position="441"/>
        <end position="539"/>
    </location>
</feature>
<gene>
    <name evidence="3" type="ORF">AAV32_09680</name>
</gene>
<dbReference type="InterPro" id="IPR046461">
    <property type="entry name" value="TerL_ATPase"/>
</dbReference>
<dbReference type="Gene3D" id="3.40.50.300">
    <property type="entry name" value="P-loop containing nucleotide triphosphate hydrolases"/>
    <property type="match status" value="1"/>
</dbReference>
<dbReference type="STRING" id="206506.AAV32_09680"/>
<dbReference type="PANTHER" id="PTHR41287:SF1">
    <property type="entry name" value="PROTEIN YMFN"/>
    <property type="match status" value="1"/>
</dbReference>
<proteinExistence type="predicted"/>
<dbReference type="InterPro" id="IPR027417">
    <property type="entry name" value="P-loop_NTPase"/>
</dbReference>
<protein>
    <submittedName>
        <fullName evidence="3">Terminase</fullName>
    </submittedName>
</protein>
<evidence type="ECO:0000313" key="4">
    <source>
        <dbReference type="Proteomes" id="UP000078084"/>
    </source>
</evidence>
<reference evidence="3 4" key="1">
    <citation type="submission" date="2015-04" db="EMBL/GenBank/DDBJ databases">
        <title>Genome sequence of Kerstersia gyiorum CG1.</title>
        <authorList>
            <person name="Greninger A.L."/>
            <person name="Kozyreva V."/>
            <person name="Chaturvedi V."/>
        </authorList>
    </citation>
    <scope>NUCLEOTIDE SEQUENCE [LARGE SCALE GENOMIC DNA]</scope>
    <source>
        <strain evidence="3 4">CG1</strain>
    </source>
</reference>
<feature type="domain" description="Terminase large subunit-like ATPase" evidence="1">
    <location>
        <begin position="70"/>
        <end position="201"/>
    </location>
</feature>
<dbReference type="PATRIC" id="fig|206506.3.peg.2074"/>
<dbReference type="RefSeq" id="WP_068370888.1">
    <property type="nucleotide sequence ID" value="NZ_LBNE01000005.1"/>
</dbReference>
<dbReference type="InterPro" id="IPR005021">
    <property type="entry name" value="Terminase_largesu-like"/>
</dbReference>
<evidence type="ECO:0000259" key="2">
    <source>
        <dbReference type="Pfam" id="PF20441"/>
    </source>
</evidence>
<dbReference type="GO" id="GO:0004519">
    <property type="term" value="F:endonuclease activity"/>
    <property type="evidence" value="ECO:0007669"/>
    <property type="project" value="InterPro"/>
</dbReference>
<dbReference type="InterPro" id="IPR046462">
    <property type="entry name" value="TerL_nuclease"/>
</dbReference>
<sequence length="561" mass="61401">MAGNPTWSTACVDWERRIVASESLIAFDPLFPDHAEAAMTVFSELRIVDAIGSPTMGEAARPWMMDFARAIFGSYNPKTGRRLINEYLLLVSKKNGKSTLAAAVMLTALLLNWRKSGEFIVLAPTKEVADNSFEPMRDMIREDDDLSAILHVQGHLRKITHIGTNATIKVIAADSDTVSGKKAIGVFVDELHEFGKKAKASNMLLEATGGLASRPEGFVIYASTQSELPPAGVFRQKLQYARKVRDGEIKNNKFLPVLYEFPAEMIESKAYRNLENAYVTNPNWGVSVDVERISQLHEEYMEGGEERYIEFAAKHLNVQVTTALANDRWMGADYWDGQADRSITLSYLLDNCDVIDVGIDGGGLDDLLGLCVLGRHKVTKEWLAWCRAWAHPSVLERRKDISPRLKDFQADGDLVIVGHIGEDVDDLASIVAEVSDAGLLDLVGADPAGIGSVLDALEEKGIPKEKLIAVSQGWKLSGTIKTAERRLAEGTLKHAGQPLMSWCVGNAKTVPVGNAINITKQVSGSAKIDPLMAFFDAVQLMALNPAAASGSVYETRGIRFI</sequence>
<dbReference type="Pfam" id="PF20441">
    <property type="entry name" value="TerL_nuclease"/>
    <property type="match status" value="1"/>
</dbReference>
<keyword evidence="4" id="KW-1185">Reference proteome</keyword>
<evidence type="ECO:0000313" key="3">
    <source>
        <dbReference type="EMBL" id="KKO71833.1"/>
    </source>
</evidence>
<accession>A0A171KSG6</accession>